<dbReference type="EMBL" id="LWCA01000045">
    <property type="protein sequence ID" value="OAF71513.1"/>
    <property type="molecule type" value="Genomic_DNA"/>
</dbReference>
<organism evidence="1 2">
    <name type="scientific">Intoshia linei</name>
    <dbReference type="NCBI Taxonomy" id="1819745"/>
    <lineage>
        <taxon>Eukaryota</taxon>
        <taxon>Metazoa</taxon>
        <taxon>Spiralia</taxon>
        <taxon>Lophotrochozoa</taxon>
        <taxon>Mesozoa</taxon>
        <taxon>Orthonectida</taxon>
        <taxon>Rhopaluridae</taxon>
        <taxon>Intoshia</taxon>
    </lineage>
</organism>
<protein>
    <submittedName>
        <fullName evidence="1">Uncharacterized protein</fullName>
    </submittedName>
</protein>
<comment type="caution">
    <text evidence="1">The sequence shown here is derived from an EMBL/GenBank/DDBJ whole genome shotgun (WGS) entry which is preliminary data.</text>
</comment>
<sequence length="76" mass="8817">MFDDVIKLIRSISIRFPNRKMVNQNVVSSVNQVAKSKSNKPLNIRTNYLSSPMSIFRKKVDSIEIEHINVIFKILI</sequence>
<name>A0A177BCU2_9BILA</name>
<keyword evidence="2" id="KW-1185">Reference proteome</keyword>
<dbReference type="AlphaFoldDB" id="A0A177BCU2"/>
<reference evidence="1 2" key="1">
    <citation type="submission" date="2016-04" db="EMBL/GenBank/DDBJ databases">
        <title>The genome of Intoshia linei affirms orthonectids as highly simplified spiralians.</title>
        <authorList>
            <person name="Mikhailov K.V."/>
            <person name="Slusarev G.S."/>
            <person name="Nikitin M.A."/>
            <person name="Logacheva M.D."/>
            <person name="Penin A."/>
            <person name="Aleoshin V."/>
            <person name="Panchin Y.V."/>
        </authorList>
    </citation>
    <scope>NUCLEOTIDE SEQUENCE [LARGE SCALE GENOMIC DNA]</scope>
    <source>
        <strain evidence="1">Intl2013</strain>
        <tissue evidence="1">Whole animal</tissue>
    </source>
</reference>
<gene>
    <name evidence="1" type="ORF">A3Q56_00673</name>
</gene>
<proteinExistence type="predicted"/>
<accession>A0A177BCU2</accession>
<dbReference type="Proteomes" id="UP000078046">
    <property type="component" value="Unassembled WGS sequence"/>
</dbReference>
<evidence type="ECO:0000313" key="2">
    <source>
        <dbReference type="Proteomes" id="UP000078046"/>
    </source>
</evidence>
<evidence type="ECO:0000313" key="1">
    <source>
        <dbReference type="EMBL" id="OAF71513.1"/>
    </source>
</evidence>